<accession>A0ACA9RAM0</accession>
<sequence>SELDKLGIGNFGMKFLKSVLHFTSKIKPRNSTVSEKNISQ</sequence>
<gene>
    <name evidence="1" type="ORF">RPERSI_LOCUS18184</name>
</gene>
<organism evidence="1 2">
    <name type="scientific">Racocetra persica</name>
    <dbReference type="NCBI Taxonomy" id="160502"/>
    <lineage>
        <taxon>Eukaryota</taxon>
        <taxon>Fungi</taxon>
        <taxon>Fungi incertae sedis</taxon>
        <taxon>Mucoromycota</taxon>
        <taxon>Glomeromycotina</taxon>
        <taxon>Glomeromycetes</taxon>
        <taxon>Diversisporales</taxon>
        <taxon>Gigasporaceae</taxon>
        <taxon>Racocetra</taxon>
    </lineage>
</organism>
<reference evidence="1" key="1">
    <citation type="submission" date="2021-06" db="EMBL/GenBank/DDBJ databases">
        <authorList>
            <person name="Kallberg Y."/>
            <person name="Tangrot J."/>
            <person name="Rosling A."/>
        </authorList>
    </citation>
    <scope>NUCLEOTIDE SEQUENCE</scope>
    <source>
        <strain evidence="1">MA461A</strain>
    </source>
</reference>
<comment type="caution">
    <text evidence="1">The sequence shown here is derived from an EMBL/GenBank/DDBJ whole genome shotgun (WGS) entry which is preliminary data.</text>
</comment>
<dbReference type="Proteomes" id="UP000789920">
    <property type="component" value="Unassembled WGS sequence"/>
</dbReference>
<evidence type="ECO:0000313" key="1">
    <source>
        <dbReference type="EMBL" id="CAG8785223.1"/>
    </source>
</evidence>
<feature type="non-terminal residue" evidence="1">
    <location>
        <position position="1"/>
    </location>
</feature>
<protein>
    <submittedName>
        <fullName evidence="1">25536_t:CDS:1</fullName>
    </submittedName>
</protein>
<name>A0ACA9RAM0_9GLOM</name>
<keyword evidence="2" id="KW-1185">Reference proteome</keyword>
<feature type="non-terminal residue" evidence="1">
    <location>
        <position position="40"/>
    </location>
</feature>
<evidence type="ECO:0000313" key="2">
    <source>
        <dbReference type="Proteomes" id="UP000789920"/>
    </source>
</evidence>
<proteinExistence type="predicted"/>
<dbReference type="EMBL" id="CAJVQC010047767">
    <property type="protein sequence ID" value="CAG8785223.1"/>
    <property type="molecule type" value="Genomic_DNA"/>
</dbReference>